<dbReference type="Pfam" id="PF26347">
    <property type="entry name" value="YtrI_sporulation"/>
    <property type="match status" value="1"/>
</dbReference>
<protein>
    <recommendedName>
        <fullName evidence="2">Sporulation membrane protein YtrI C-terminal domain-containing protein</fullName>
    </recommendedName>
</protein>
<dbReference type="OrthoDB" id="2655161at2"/>
<keyword evidence="1" id="KW-1133">Transmembrane helix</keyword>
<dbReference type="InterPro" id="IPR058620">
    <property type="entry name" value="YtrI_C"/>
</dbReference>
<accession>A0A3T1DAE1</accession>
<gene>
    <name evidence="3" type="ORF">KCTCHS21_43930</name>
</gene>
<feature type="domain" description="Sporulation membrane protein YtrI C-terminal" evidence="2">
    <location>
        <begin position="73"/>
        <end position="158"/>
    </location>
</feature>
<dbReference type="KEGG" id="cohn:KCTCHS21_43930"/>
<sequence>MRMPTFQRFQKFMQLTAFFVCGMIVGSAIYSALKINIVDEVISRNFKLQAQLESIKQDLEKAQEVRKKNVIRSIVIIFEKPQNKPDIDILTQTALKKELKEDLSVLLGRSIYDINLDSQLARKLLANKSYDQIANKKYIISVKTMLVVDGVLQIWVEATEHLHK</sequence>
<feature type="transmembrane region" description="Helical" evidence="1">
    <location>
        <begin position="12"/>
        <end position="33"/>
    </location>
</feature>
<keyword evidence="1" id="KW-0812">Transmembrane</keyword>
<keyword evidence="4" id="KW-1185">Reference proteome</keyword>
<dbReference type="AlphaFoldDB" id="A0A3T1DAE1"/>
<evidence type="ECO:0000259" key="2">
    <source>
        <dbReference type="Pfam" id="PF26347"/>
    </source>
</evidence>
<keyword evidence="1" id="KW-0472">Membrane</keyword>
<name>A0A3T1DAE1_9BACL</name>
<evidence type="ECO:0000256" key="1">
    <source>
        <dbReference type="SAM" id="Phobius"/>
    </source>
</evidence>
<dbReference type="Proteomes" id="UP000289856">
    <property type="component" value="Chromosome"/>
</dbReference>
<evidence type="ECO:0000313" key="4">
    <source>
        <dbReference type="Proteomes" id="UP000289856"/>
    </source>
</evidence>
<organism evidence="3 4">
    <name type="scientific">Cohnella abietis</name>
    <dbReference type="NCBI Taxonomy" id="2507935"/>
    <lineage>
        <taxon>Bacteria</taxon>
        <taxon>Bacillati</taxon>
        <taxon>Bacillota</taxon>
        <taxon>Bacilli</taxon>
        <taxon>Bacillales</taxon>
        <taxon>Paenibacillaceae</taxon>
        <taxon>Cohnella</taxon>
    </lineage>
</organism>
<dbReference type="RefSeq" id="WP_130613253.1">
    <property type="nucleotide sequence ID" value="NZ_AP019400.1"/>
</dbReference>
<proteinExistence type="predicted"/>
<dbReference type="EMBL" id="AP019400">
    <property type="protein sequence ID" value="BBI34994.1"/>
    <property type="molecule type" value="Genomic_DNA"/>
</dbReference>
<reference evidence="3 4" key="1">
    <citation type="submission" date="2019-01" db="EMBL/GenBank/DDBJ databases">
        <title>Complete genome sequence of Cohnella hallensis HS21 isolated from Korean fir (Abies koreana) rhizospheric soil.</title>
        <authorList>
            <person name="Jiang L."/>
            <person name="Kang S.W."/>
            <person name="Kim S."/>
            <person name="Jung J."/>
            <person name="Kim C.Y."/>
            <person name="Kim D.H."/>
            <person name="Kim S.W."/>
            <person name="Lee J."/>
        </authorList>
    </citation>
    <scope>NUCLEOTIDE SEQUENCE [LARGE SCALE GENOMIC DNA]</scope>
    <source>
        <strain evidence="3 4">HS21</strain>
    </source>
</reference>
<evidence type="ECO:0000313" key="3">
    <source>
        <dbReference type="EMBL" id="BBI34994.1"/>
    </source>
</evidence>